<dbReference type="Gene3D" id="1.10.1020.10">
    <property type="entry name" value="Adenine-specific Methyltransferase, Domain 2"/>
    <property type="match status" value="1"/>
</dbReference>
<dbReference type="Proteomes" id="UP000824150">
    <property type="component" value="Unassembled WGS sequence"/>
</dbReference>
<evidence type="ECO:0000313" key="9">
    <source>
        <dbReference type="Proteomes" id="UP000824150"/>
    </source>
</evidence>
<sequence length="295" mass="34213">MEESVLEQAVKPFTKWVGGKRRIIKKILPFVPLQFDSYFEPFVGGGAMYFTIGCFAKQCYINDINGELINAYCQLRDNPQGLKERLRTYIYDKDFYLAVRARDRDPSFVTSAPLERAVRLIYLLRVCYNGLYRVNSQGYFNTPFGRYDDPKICRDELLDEASAYLNQVPTEISNVSYSELIDKMDDNSFVYFDPPYMPIARNSFTSYHAQDEWDDSAQAELARFCQQLDSKGVRFMQSNSDSSAIRKLYQGFTIIPLSTHSTINADPRTRHKRREVLIINYKPPVPLPPGTYRPR</sequence>
<feature type="binding site" evidence="7">
    <location>
        <position position="16"/>
    </location>
    <ligand>
        <name>S-adenosyl-L-methionine</name>
        <dbReference type="ChEBI" id="CHEBI:59789"/>
    </ligand>
</feature>
<dbReference type="AlphaFoldDB" id="A0A9E2KMH6"/>
<dbReference type="PANTHER" id="PTHR30481:SF3">
    <property type="entry name" value="DNA ADENINE METHYLASE"/>
    <property type="match status" value="1"/>
</dbReference>
<dbReference type="PIRSF" id="PIRSF000398">
    <property type="entry name" value="M_m6A_EcoRV"/>
    <property type="match status" value="1"/>
</dbReference>
<keyword evidence="4 8" id="KW-0808">Transferase</keyword>
<dbReference type="EC" id="2.1.1.72" evidence="2"/>
<name>A0A9E2KMH6_9GAMM</name>
<dbReference type="PANTHER" id="PTHR30481">
    <property type="entry name" value="DNA ADENINE METHYLASE"/>
    <property type="match status" value="1"/>
</dbReference>
<dbReference type="EMBL" id="JAHLFG010000015">
    <property type="protein sequence ID" value="MBU3826125.1"/>
    <property type="molecule type" value="Genomic_DNA"/>
</dbReference>
<dbReference type="GO" id="GO:0043565">
    <property type="term" value="F:sequence-specific DNA binding"/>
    <property type="evidence" value="ECO:0007669"/>
    <property type="project" value="TreeGrafter"/>
</dbReference>
<evidence type="ECO:0000256" key="3">
    <source>
        <dbReference type="ARBA" id="ARBA00022603"/>
    </source>
</evidence>
<comment type="similarity">
    <text evidence="1">Belongs to the N(4)/N(6)-methyltransferase family.</text>
</comment>
<dbReference type="Gene3D" id="3.40.50.150">
    <property type="entry name" value="Vaccinia Virus protein VP39"/>
    <property type="match status" value="1"/>
</dbReference>
<dbReference type="InterPro" id="IPR012263">
    <property type="entry name" value="M_m6A_EcoRV"/>
</dbReference>
<dbReference type="GO" id="GO:0009307">
    <property type="term" value="P:DNA restriction-modification system"/>
    <property type="evidence" value="ECO:0007669"/>
    <property type="project" value="InterPro"/>
</dbReference>
<dbReference type="PRINTS" id="PR00505">
    <property type="entry name" value="D12N6MTFRASE"/>
</dbReference>
<dbReference type="GO" id="GO:0032259">
    <property type="term" value="P:methylation"/>
    <property type="evidence" value="ECO:0007669"/>
    <property type="project" value="UniProtKB-KW"/>
</dbReference>
<evidence type="ECO:0000313" key="8">
    <source>
        <dbReference type="EMBL" id="MBU3826125.1"/>
    </source>
</evidence>
<feature type="binding site" evidence="7">
    <location>
        <position position="63"/>
    </location>
    <ligand>
        <name>S-adenosyl-L-methionine</name>
        <dbReference type="ChEBI" id="CHEBI:59789"/>
    </ligand>
</feature>
<feature type="binding site" evidence="7">
    <location>
        <position position="20"/>
    </location>
    <ligand>
        <name>S-adenosyl-L-methionine</name>
        <dbReference type="ChEBI" id="CHEBI:59789"/>
    </ligand>
</feature>
<dbReference type="GO" id="GO:1904047">
    <property type="term" value="F:S-adenosyl-L-methionine binding"/>
    <property type="evidence" value="ECO:0007669"/>
    <property type="project" value="TreeGrafter"/>
</dbReference>
<comment type="catalytic activity">
    <reaction evidence="6">
        <text>a 2'-deoxyadenosine in DNA + S-adenosyl-L-methionine = an N(6)-methyl-2'-deoxyadenosine in DNA + S-adenosyl-L-homocysteine + H(+)</text>
        <dbReference type="Rhea" id="RHEA:15197"/>
        <dbReference type="Rhea" id="RHEA-COMP:12418"/>
        <dbReference type="Rhea" id="RHEA-COMP:12419"/>
        <dbReference type="ChEBI" id="CHEBI:15378"/>
        <dbReference type="ChEBI" id="CHEBI:57856"/>
        <dbReference type="ChEBI" id="CHEBI:59789"/>
        <dbReference type="ChEBI" id="CHEBI:90615"/>
        <dbReference type="ChEBI" id="CHEBI:90616"/>
        <dbReference type="EC" id="2.1.1.72"/>
    </reaction>
</comment>
<evidence type="ECO:0000256" key="4">
    <source>
        <dbReference type="ARBA" id="ARBA00022679"/>
    </source>
</evidence>
<dbReference type="InterPro" id="IPR023095">
    <property type="entry name" value="Ade_MeTrfase_dom_2"/>
</dbReference>
<evidence type="ECO:0000256" key="1">
    <source>
        <dbReference type="ARBA" id="ARBA00006594"/>
    </source>
</evidence>
<feature type="binding site" evidence="7">
    <location>
        <position position="193"/>
    </location>
    <ligand>
        <name>S-adenosyl-L-methionine</name>
        <dbReference type="ChEBI" id="CHEBI:59789"/>
    </ligand>
</feature>
<dbReference type="SUPFAM" id="SSF53335">
    <property type="entry name" value="S-adenosyl-L-methionine-dependent methyltransferases"/>
    <property type="match status" value="1"/>
</dbReference>
<evidence type="ECO:0000256" key="6">
    <source>
        <dbReference type="ARBA" id="ARBA00047942"/>
    </source>
</evidence>
<evidence type="ECO:0000256" key="5">
    <source>
        <dbReference type="ARBA" id="ARBA00022691"/>
    </source>
</evidence>
<dbReference type="NCBIfam" id="TIGR00571">
    <property type="entry name" value="dam"/>
    <property type="match status" value="1"/>
</dbReference>
<dbReference type="GO" id="GO:0006298">
    <property type="term" value="P:mismatch repair"/>
    <property type="evidence" value="ECO:0007669"/>
    <property type="project" value="TreeGrafter"/>
</dbReference>
<accession>A0A9E2KMH6</accession>
<dbReference type="Pfam" id="PF02086">
    <property type="entry name" value="MethyltransfD12"/>
    <property type="match status" value="1"/>
</dbReference>
<dbReference type="GO" id="GO:0009007">
    <property type="term" value="F:site-specific DNA-methyltransferase (adenine-specific) activity"/>
    <property type="evidence" value="ECO:0007669"/>
    <property type="project" value="UniProtKB-EC"/>
</dbReference>
<gene>
    <name evidence="8" type="ORF">IAA31_01325</name>
</gene>
<dbReference type="InterPro" id="IPR029063">
    <property type="entry name" value="SAM-dependent_MTases_sf"/>
</dbReference>
<evidence type="ECO:0000256" key="2">
    <source>
        <dbReference type="ARBA" id="ARBA00011900"/>
    </source>
</evidence>
<keyword evidence="3 8" id="KW-0489">Methyltransferase</keyword>
<protein>
    <recommendedName>
        <fullName evidence="2">site-specific DNA-methyltransferase (adenine-specific)</fullName>
        <ecNumber evidence="2">2.1.1.72</ecNumber>
    </recommendedName>
</protein>
<reference evidence="8" key="1">
    <citation type="journal article" date="2021" name="PeerJ">
        <title>Extensive microbial diversity within the chicken gut microbiome revealed by metagenomics and culture.</title>
        <authorList>
            <person name="Gilroy R."/>
            <person name="Ravi A."/>
            <person name="Getino M."/>
            <person name="Pursley I."/>
            <person name="Horton D.L."/>
            <person name="Alikhan N.F."/>
            <person name="Baker D."/>
            <person name="Gharbi K."/>
            <person name="Hall N."/>
            <person name="Watson M."/>
            <person name="Adriaenssens E.M."/>
            <person name="Foster-Nyarko E."/>
            <person name="Jarju S."/>
            <person name="Secka A."/>
            <person name="Antonio M."/>
            <person name="Oren A."/>
            <person name="Chaudhuri R.R."/>
            <person name="La Ragione R."/>
            <person name="Hildebrand F."/>
            <person name="Pallen M.J."/>
        </authorList>
    </citation>
    <scope>NUCLEOTIDE SEQUENCE</scope>
    <source>
        <strain evidence="8">687</strain>
    </source>
</reference>
<keyword evidence="5" id="KW-0949">S-adenosyl-L-methionine</keyword>
<proteinExistence type="inferred from homology"/>
<comment type="caution">
    <text evidence="8">The sequence shown here is derived from an EMBL/GenBank/DDBJ whole genome shotgun (WGS) entry which is preliminary data.</text>
</comment>
<evidence type="ECO:0000256" key="7">
    <source>
        <dbReference type="PIRSR" id="PIRSR000398-1"/>
    </source>
</evidence>
<dbReference type="InterPro" id="IPR012327">
    <property type="entry name" value="MeTrfase_D12"/>
</dbReference>
<organism evidence="8 9">
    <name type="scientific">Candidatus Anaerobiospirillum merdipullorum</name>
    <dbReference type="NCBI Taxonomy" id="2838450"/>
    <lineage>
        <taxon>Bacteria</taxon>
        <taxon>Pseudomonadati</taxon>
        <taxon>Pseudomonadota</taxon>
        <taxon>Gammaproteobacteria</taxon>
        <taxon>Aeromonadales</taxon>
        <taxon>Succinivibrionaceae</taxon>
        <taxon>Anaerobiospirillum</taxon>
    </lineage>
</organism>
<reference evidence="8" key="2">
    <citation type="submission" date="2021-04" db="EMBL/GenBank/DDBJ databases">
        <authorList>
            <person name="Gilroy R."/>
        </authorList>
    </citation>
    <scope>NUCLEOTIDE SEQUENCE</scope>
    <source>
        <strain evidence="8">687</strain>
    </source>
</reference>